<comment type="cofactor">
    <cofactor evidence="1">
        <name>[4Fe-4S] cluster</name>
        <dbReference type="ChEBI" id="CHEBI:49883"/>
    </cofactor>
</comment>
<evidence type="ECO:0000313" key="4">
    <source>
        <dbReference type="Proteomes" id="UP001642464"/>
    </source>
</evidence>
<gene>
    <name evidence="3" type="ORF">SCF082_LOCUS53271</name>
</gene>
<keyword evidence="1" id="KW-0479">Metal-binding</keyword>
<keyword evidence="1" id="KW-0235">DNA replication</keyword>
<dbReference type="SMART" id="SM00875">
    <property type="entry name" value="BACK"/>
    <property type="match status" value="1"/>
</dbReference>
<comment type="function">
    <text evidence="1">DNA polymerase II participates in chromosomal DNA replication.</text>
</comment>
<comment type="similarity">
    <text evidence="1">Belongs to the DNA polymerase type-B family.</text>
</comment>
<dbReference type="InterPro" id="IPR041228">
    <property type="entry name" value="Dynein_C"/>
</dbReference>
<dbReference type="Pfam" id="PF07707">
    <property type="entry name" value="BACK"/>
    <property type="match status" value="1"/>
</dbReference>
<comment type="caution">
    <text evidence="3">The sequence shown here is derived from an EMBL/GenBank/DDBJ whole genome shotgun (WGS) entry which is preliminary data.</text>
</comment>
<accession>A0ABP0SS93</accession>
<dbReference type="Pfam" id="PF18199">
    <property type="entry name" value="Dynein_C"/>
    <property type="match status" value="1"/>
</dbReference>
<dbReference type="PANTHER" id="PTHR10670">
    <property type="entry name" value="DNA POLYMERASE EPSILON CATALYTIC SUBUNIT A"/>
    <property type="match status" value="1"/>
</dbReference>
<keyword evidence="1" id="KW-0411">Iron-sulfur</keyword>
<dbReference type="Gene3D" id="3.30.710.10">
    <property type="entry name" value="Potassium Channel Kv1.1, Chain A"/>
    <property type="match status" value="1"/>
</dbReference>
<dbReference type="Gene3D" id="3.30.420.10">
    <property type="entry name" value="Ribonuclease H-like superfamily/Ribonuclease H"/>
    <property type="match status" value="1"/>
</dbReference>
<organism evidence="3 4">
    <name type="scientific">Durusdinium trenchii</name>
    <dbReference type="NCBI Taxonomy" id="1381693"/>
    <lineage>
        <taxon>Eukaryota</taxon>
        <taxon>Sar</taxon>
        <taxon>Alveolata</taxon>
        <taxon>Dinophyceae</taxon>
        <taxon>Suessiales</taxon>
        <taxon>Symbiodiniaceae</taxon>
        <taxon>Durusdinium</taxon>
    </lineage>
</organism>
<dbReference type="InterPro" id="IPR036397">
    <property type="entry name" value="RNaseH_sf"/>
</dbReference>
<keyword evidence="1" id="KW-0863">Zinc-finger</keyword>
<sequence length="1171" mass="132396">MWLALRVAKIDFMGEMEEAVMVLQCIRANAVPSRWQKRSFPSCRPLSVWLIGLKIRAQWLEAAWGQRGHEPLCYRLDLFWRPRLLLLSHLRVAAQKENISLDSYSFKHKVLDRIEEEEDVQDHPASGLYVVGIFLKGASWERKRARLVDHRPEELFYKMPVIHFIPSANYKPKLYKHYGLPFFHAEHFCKLSADGEDSSNFFLNFQHADQEENGGDEDDLPVDVENWYVDLEQLTSSVLRHSGGDSRQRPMRKLKVCIDNKINVGKWYDVTRNLMATSMEDLYDTQCKVTELDMQKKPALRIFAWDIECTKEPLKFPDSARDRITMISIMVDGSGFLIVNRAEVSADIEPLEYTPKPEYEGIFQTYNEEDEAALLKRFFQLMRETCPHVMVSFNGDFFDYPFVINRAKAYNMDWCEEEGFLHSMAEQMKAVGNNLIVSGILNPSCSSDGADAGDEGTESETGFRVCSLASDVPGLLRDLYEKRVEGEVSFLPGELRRYELEKAAPRELWRTVKLGDAIEVVGWWSTGHRGVHMDAKRVVVQCMRKWGVTHCIQVRQTLFAPQSQEPAQRPAALRAIRSLPVDAHGPSGSDAVSERAEAVAEFFLKAVPSLLSPSSHVLDVAGGTGLLALALARRGVRCTVVDPRKAAGCLPSRARKLARKTGFNALIRAQRAWFGGRPVGADDSFGGAEDVLPSIGEESELVRNCSGFVALHPDEATEAVVEAALRLQRPFLVVPCCVFARLFPHRRLADGRQVTSLPEFLDFLQSKHPSIRKEQLPFEGANQALWSDGKYCFDLQKSGARQRLRALRAPGHAEDGNEVETAHLCILHLQSPVLRAMLCSPMQEAKTHQVKLHPDFAKIWPLVVRFWYGLPVTVESFETAVELRKIAQYYEADELKSYTSQLIFGATPTAPRMAMLVDSLGFEEDLMERAWAYLEAHPRELFASSAWLRLSSNTVADFLRRDHVRCREPAILRALARWARARNFEESAGGELPAGRPAAAAAGVPEELLQLVRFENMTPAELRQVAKPCLPPERYVELLEEVSGAVSERSGSARMERERPMRPFRCSLCGAEVFATTESGLPGDMQDGVVTADGGSVPECRRYHPGFKWGVTTCPDHKNKCPTCKRCMARWTCCQMAENSIGCRRRPHEWHEANAQKSWWEIRKRARVGLK</sequence>
<keyword evidence="1" id="KW-0408">Iron</keyword>
<dbReference type="InterPro" id="IPR011705">
    <property type="entry name" value="BACK"/>
</dbReference>
<dbReference type="SUPFAM" id="SSF53098">
    <property type="entry name" value="Ribonuclease H-like"/>
    <property type="match status" value="1"/>
</dbReference>
<protein>
    <recommendedName>
        <fullName evidence="1">DNA polymerase epsilon catalytic subunit</fullName>
        <ecNumber evidence="1">2.7.7.7</ecNumber>
    </recommendedName>
</protein>
<dbReference type="Proteomes" id="UP001642464">
    <property type="component" value="Unassembled WGS sequence"/>
</dbReference>
<keyword evidence="1" id="KW-0238">DNA-binding</keyword>
<reference evidence="3 4" key="1">
    <citation type="submission" date="2024-02" db="EMBL/GenBank/DDBJ databases">
        <authorList>
            <person name="Chen Y."/>
            <person name="Shah S."/>
            <person name="Dougan E. K."/>
            <person name="Thang M."/>
            <person name="Chan C."/>
        </authorList>
    </citation>
    <scope>NUCLEOTIDE SEQUENCE [LARGE SCALE GENOMIC DNA]</scope>
</reference>
<dbReference type="PANTHER" id="PTHR10670:SF0">
    <property type="entry name" value="DNA POLYMERASE EPSILON CATALYTIC SUBUNIT A"/>
    <property type="match status" value="1"/>
</dbReference>
<comment type="subcellular location">
    <subcellularLocation>
        <location evidence="1">Nucleus</location>
    </subcellularLocation>
</comment>
<dbReference type="CDD" id="cd14733">
    <property type="entry name" value="BACK"/>
    <property type="match status" value="1"/>
</dbReference>
<dbReference type="Gene3D" id="3.10.490.20">
    <property type="match status" value="1"/>
</dbReference>
<dbReference type="InterPro" id="IPR043160">
    <property type="entry name" value="Dynein_C_barrel"/>
</dbReference>
<dbReference type="EC" id="2.7.7.7" evidence="1"/>
<dbReference type="InterPro" id="IPR006133">
    <property type="entry name" value="DNA-dir_DNA_pol_B_exonuc"/>
</dbReference>
<evidence type="ECO:0000259" key="2">
    <source>
        <dbReference type="SMART" id="SM00875"/>
    </source>
</evidence>
<keyword evidence="4" id="KW-1185">Reference proteome</keyword>
<evidence type="ECO:0000256" key="1">
    <source>
        <dbReference type="RuleBase" id="RU365029"/>
    </source>
</evidence>
<dbReference type="CDD" id="cd18186">
    <property type="entry name" value="BTB_POZ_ZBTB_KLHL-like"/>
    <property type="match status" value="1"/>
</dbReference>
<dbReference type="InterPro" id="IPR029063">
    <property type="entry name" value="SAM-dependent_MTases_sf"/>
</dbReference>
<dbReference type="Gene3D" id="3.40.50.150">
    <property type="entry name" value="Vaccinia Virus protein VP39"/>
    <property type="match status" value="1"/>
</dbReference>
<dbReference type="Pfam" id="PF03104">
    <property type="entry name" value="DNA_pol_B_exo1"/>
    <property type="match status" value="1"/>
</dbReference>
<comment type="catalytic activity">
    <reaction evidence="1">
        <text>DNA(n) + a 2'-deoxyribonucleoside 5'-triphosphate = DNA(n+1) + diphosphate</text>
        <dbReference type="Rhea" id="RHEA:22508"/>
        <dbReference type="Rhea" id="RHEA-COMP:17339"/>
        <dbReference type="Rhea" id="RHEA-COMP:17340"/>
        <dbReference type="ChEBI" id="CHEBI:33019"/>
        <dbReference type="ChEBI" id="CHEBI:61560"/>
        <dbReference type="ChEBI" id="CHEBI:173112"/>
        <dbReference type="EC" id="2.7.7.7"/>
    </reaction>
</comment>
<keyword evidence="1" id="KW-0239">DNA-directed DNA polymerase</keyword>
<feature type="domain" description="BACK" evidence="2">
    <location>
        <begin position="910"/>
        <end position="1026"/>
    </location>
</feature>
<dbReference type="EMBL" id="CAXAMM010044528">
    <property type="protein sequence ID" value="CAK9115050.1"/>
    <property type="molecule type" value="Genomic_DNA"/>
</dbReference>
<dbReference type="Gene3D" id="1.25.40.420">
    <property type="match status" value="1"/>
</dbReference>
<keyword evidence="1" id="KW-0539">Nucleus</keyword>
<dbReference type="SUPFAM" id="SSF53335">
    <property type="entry name" value="S-adenosyl-L-methionine-dependent methyltransferases"/>
    <property type="match status" value="1"/>
</dbReference>
<keyword evidence="1" id="KW-0808">Transferase</keyword>
<dbReference type="InterPro" id="IPR029703">
    <property type="entry name" value="POL2"/>
</dbReference>
<proteinExistence type="inferred from homology"/>
<dbReference type="CDD" id="cd02440">
    <property type="entry name" value="AdoMet_MTases"/>
    <property type="match status" value="1"/>
</dbReference>
<name>A0ABP0SS93_9DINO</name>
<keyword evidence="1" id="KW-0548">Nucleotidyltransferase</keyword>
<keyword evidence="1" id="KW-0004">4Fe-4S</keyword>
<keyword evidence="1" id="KW-0862">Zinc</keyword>
<dbReference type="InterPro" id="IPR011333">
    <property type="entry name" value="SKP1/BTB/POZ_sf"/>
</dbReference>
<evidence type="ECO:0000313" key="3">
    <source>
        <dbReference type="EMBL" id="CAK9115050.1"/>
    </source>
</evidence>
<dbReference type="SUPFAM" id="SSF54695">
    <property type="entry name" value="POZ domain"/>
    <property type="match status" value="1"/>
</dbReference>
<dbReference type="InterPro" id="IPR012337">
    <property type="entry name" value="RNaseH-like_sf"/>
</dbReference>